<dbReference type="PRINTS" id="PR00834">
    <property type="entry name" value="PROTEASES2C"/>
</dbReference>
<dbReference type="Proteomes" id="UP000521227">
    <property type="component" value="Unassembled WGS sequence"/>
</dbReference>
<dbReference type="GO" id="GO:0006508">
    <property type="term" value="P:proteolysis"/>
    <property type="evidence" value="ECO:0007669"/>
    <property type="project" value="UniProtKB-KW"/>
</dbReference>
<organism evidence="1 2">
    <name type="scientific">Afipia massiliensis</name>
    <dbReference type="NCBI Taxonomy" id="211460"/>
    <lineage>
        <taxon>Bacteria</taxon>
        <taxon>Pseudomonadati</taxon>
        <taxon>Pseudomonadota</taxon>
        <taxon>Alphaproteobacteria</taxon>
        <taxon>Hyphomicrobiales</taxon>
        <taxon>Nitrobacteraceae</taxon>
        <taxon>Afipia</taxon>
    </lineage>
</organism>
<reference evidence="1 2" key="1">
    <citation type="submission" date="2020-08" db="EMBL/GenBank/DDBJ databases">
        <title>Genomic Encyclopedia of Type Strains, Phase IV (KMG-IV): sequencing the most valuable type-strain genomes for metagenomic binning, comparative biology and taxonomic classification.</title>
        <authorList>
            <person name="Goeker M."/>
        </authorList>
    </citation>
    <scope>NUCLEOTIDE SEQUENCE [LARGE SCALE GENOMIC DNA]</scope>
    <source>
        <strain evidence="1 2">DSM 17498</strain>
    </source>
</reference>
<keyword evidence="1" id="KW-0378">Hydrolase</keyword>
<dbReference type="AlphaFoldDB" id="A0A840N142"/>
<name>A0A840N142_9BRAD</name>
<dbReference type="InterPro" id="IPR001940">
    <property type="entry name" value="Peptidase_S1C"/>
</dbReference>
<dbReference type="GO" id="GO:0004252">
    <property type="term" value="F:serine-type endopeptidase activity"/>
    <property type="evidence" value="ECO:0007669"/>
    <property type="project" value="InterPro"/>
</dbReference>
<keyword evidence="1" id="KW-0645">Protease</keyword>
<comment type="caution">
    <text evidence="1">The sequence shown here is derived from an EMBL/GenBank/DDBJ whole genome shotgun (WGS) entry which is preliminary data.</text>
</comment>
<dbReference type="SUPFAM" id="SSF50494">
    <property type="entry name" value="Trypsin-like serine proteases"/>
    <property type="match status" value="1"/>
</dbReference>
<sequence>MKRWRIAAIFGLCFFGGWNDLANAQSKLNFDEKIAALDAWTVGYNRASGSCLTTATYGDETTVWIGLDDDEVYLALTNPNWQSIQEGKQYRIRIASLAGTRWQGNFYGISRSQEKGVISGGLKEEFVKEVIRTPGIAVYLGSTLIAKLNLDGSPAAFGAMLDCHSSRNPGSSQKAGRSVGKVVSSGTGFIVSQQGHILTNNHVVESCGNLAIERAGHSRVHGTALARDKANDLAVLKTGIKPENVTSLRTNLRVGENIAVYGFPLSSRLATTGNFTVGYVSALAGLGDDSSKFQISAPIQPGNSGGPVLDHYGNAVGVIVSTATSAIIADRSGVAPQNINFAIKANIARSFLDANGIQADSPPQTAKIYEFADLAERAKLTTVKILCEK</sequence>
<evidence type="ECO:0000313" key="2">
    <source>
        <dbReference type="Proteomes" id="UP000521227"/>
    </source>
</evidence>
<dbReference type="RefSeq" id="WP_184087656.1">
    <property type="nucleotide sequence ID" value="NZ_JACHIJ010000005.1"/>
</dbReference>
<gene>
    <name evidence="1" type="ORF">HNQ36_003945</name>
</gene>
<dbReference type="Pfam" id="PF13365">
    <property type="entry name" value="Trypsin_2"/>
    <property type="match status" value="1"/>
</dbReference>
<proteinExistence type="predicted"/>
<dbReference type="EMBL" id="JACHIJ010000005">
    <property type="protein sequence ID" value="MBB5053945.1"/>
    <property type="molecule type" value="Genomic_DNA"/>
</dbReference>
<dbReference type="PANTHER" id="PTHR43019:SF23">
    <property type="entry name" value="PROTEASE DO-LIKE 5, CHLOROPLASTIC"/>
    <property type="match status" value="1"/>
</dbReference>
<dbReference type="InterPro" id="IPR009003">
    <property type="entry name" value="Peptidase_S1_PA"/>
</dbReference>
<dbReference type="InterPro" id="IPR043504">
    <property type="entry name" value="Peptidase_S1_PA_chymotrypsin"/>
</dbReference>
<accession>A0A840N142</accession>
<evidence type="ECO:0000313" key="1">
    <source>
        <dbReference type="EMBL" id="MBB5053945.1"/>
    </source>
</evidence>
<dbReference type="Gene3D" id="2.40.10.10">
    <property type="entry name" value="Trypsin-like serine proteases"/>
    <property type="match status" value="2"/>
</dbReference>
<protein>
    <submittedName>
        <fullName evidence="1">S1-C subfamily serine protease</fullName>
    </submittedName>
</protein>
<dbReference type="PANTHER" id="PTHR43019">
    <property type="entry name" value="SERINE ENDOPROTEASE DEGS"/>
    <property type="match status" value="1"/>
</dbReference>